<keyword evidence="1" id="KW-0732">Signal</keyword>
<sequence>MVKLVKRMGIYFSVLMLASPMIVYAAPQYVDGGTWNYGVCHTLNCGYSDYLHPTRYHSSTVIHPTKGSNYAEAYTGNWAQAKVYNIPPTGMSYYYNVY</sequence>
<dbReference type="OrthoDB" id="2225429at2"/>
<dbReference type="Gene3D" id="2.60.40.2850">
    <property type="match status" value="1"/>
</dbReference>
<dbReference type="InterPro" id="IPR006540">
    <property type="entry name" value="Lactococcin_972"/>
</dbReference>
<accession>A0A1T4NNN5</accession>
<feature type="chain" id="PRO_5010589881" evidence="1">
    <location>
        <begin position="26"/>
        <end position="98"/>
    </location>
</feature>
<organism evidence="2 3">
    <name type="scientific">Globicatella sulfidifaciens DSM 15739</name>
    <dbReference type="NCBI Taxonomy" id="1121925"/>
    <lineage>
        <taxon>Bacteria</taxon>
        <taxon>Bacillati</taxon>
        <taxon>Bacillota</taxon>
        <taxon>Bacilli</taxon>
        <taxon>Lactobacillales</taxon>
        <taxon>Aerococcaceae</taxon>
        <taxon>Globicatella</taxon>
    </lineage>
</organism>
<reference evidence="3" key="1">
    <citation type="submission" date="2017-02" db="EMBL/GenBank/DDBJ databases">
        <authorList>
            <person name="Varghese N."/>
            <person name="Submissions S."/>
        </authorList>
    </citation>
    <scope>NUCLEOTIDE SEQUENCE [LARGE SCALE GENOMIC DNA]</scope>
    <source>
        <strain evidence="3">DSM 15739</strain>
    </source>
</reference>
<evidence type="ECO:0000313" key="3">
    <source>
        <dbReference type="Proteomes" id="UP000189941"/>
    </source>
</evidence>
<dbReference type="Proteomes" id="UP000189941">
    <property type="component" value="Unassembled WGS sequence"/>
</dbReference>
<dbReference type="Pfam" id="PF09683">
    <property type="entry name" value="Lactococcin_972"/>
    <property type="match status" value="1"/>
</dbReference>
<feature type="signal peptide" evidence="1">
    <location>
        <begin position="1"/>
        <end position="25"/>
    </location>
</feature>
<dbReference type="AlphaFoldDB" id="A0A1T4NNN5"/>
<dbReference type="RefSeq" id="WP_078756493.1">
    <property type="nucleotide sequence ID" value="NZ_FUWO01000021.1"/>
</dbReference>
<dbReference type="EMBL" id="FUWO01000021">
    <property type="protein sequence ID" value="SJZ80819.1"/>
    <property type="molecule type" value="Genomic_DNA"/>
</dbReference>
<evidence type="ECO:0000313" key="2">
    <source>
        <dbReference type="EMBL" id="SJZ80819.1"/>
    </source>
</evidence>
<proteinExistence type="predicted"/>
<gene>
    <name evidence="2" type="ORF">SAMN02746011_01808</name>
</gene>
<dbReference type="NCBIfam" id="TIGR01653">
    <property type="entry name" value="lactococcin_972"/>
    <property type="match status" value="1"/>
</dbReference>
<keyword evidence="3" id="KW-1185">Reference proteome</keyword>
<name>A0A1T4NNN5_9LACT</name>
<protein>
    <submittedName>
        <fullName evidence="2">Bacteriocin, lactococcin 972 family</fullName>
    </submittedName>
</protein>
<evidence type="ECO:0000256" key="1">
    <source>
        <dbReference type="SAM" id="SignalP"/>
    </source>
</evidence>